<accession>A0AAV9TZL9</accession>
<organism evidence="2 3">
    <name type="scientific">Orbilia brochopaga</name>
    <dbReference type="NCBI Taxonomy" id="3140254"/>
    <lineage>
        <taxon>Eukaryota</taxon>
        <taxon>Fungi</taxon>
        <taxon>Dikarya</taxon>
        <taxon>Ascomycota</taxon>
        <taxon>Pezizomycotina</taxon>
        <taxon>Orbiliomycetes</taxon>
        <taxon>Orbiliales</taxon>
        <taxon>Orbiliaceae</taxon>
        <taxon>Orbilia</taxon>
    </lineage>
</organism>
<sequence length="379" mass="41677">MEQVGKIIAAIPETVTTALQINVPPPKAMTLPNIRLNGSSSKTVTAKIDTSSGSLESGTYTIKVLSTNYSIGRRRVENRSLLPKQIIASYAPSSQSSRWVVKAREDGRYKLSVGNGHTGPAQGDKLVAYLIKEDEIEDWIVTSRPQHGDGVFTIEKPDRSAAWTVTEEQVQQDGSFKIVKVLPLISTRSSPPKINEYQLFKFASTSGLPQLSPISKKMSSPARNPSTPLSNGTYAIKTKDTNQEIGRDPTPDRSALTRKIQTLSKTYADTPRWELKGLSGDSYRLTIGGFWVGADSNNRVVAYQKEEERQDAEDWIITAQPQHGNNVYTVEKSDHSLGWTLGEGAASEGGKLISVGLVISTRSIPPQYRPNQLFEFVKQ</sequence>
<dbReference type="AlphaFoldDB" id="A0AAV9TZL9"/>
<name>A0AAV9TZL9_9PEZI</name>
<keyword evidence="3" id="KW-1185">Reference proteome</keyword>
<proteinExistence type="predicted"/>
<dbReference type="GO" id="GO:0004867">
    <property type="term" value="F:serine-type endopeptidase inhibitor activity"/>
    <property type="evidence" value="ECO:0007669"/>
    <property type="project" value="InterPro"/>
</dbReference>
<comment type="caution">
    <text evidence="2">The sequence shown here is derived from an EMBL/GenBank/DDBJ whole genome shotgun (WGS) entry which is preliminary data.</text>
</comment>
<feature type="compositionally biased region" description="Polar residues" evidence="1">
    <location>
        <begin position="213"/>
        <end position="233"/>
    </location>
</feature>
<dbReference type="Gene3D" id="2.80.10.50">
    <property type="match status" value="2"/>
</dbReference>
<dbReference type="CDD" id="cd23428">
    <property type="entry name" value="beta-trefoil_Ricin_SPI"/>
    <property type="match status" value="2"/>
</dbReference>
<feature type="region of interest" description="Disordered" evidence="1">
    <location>
        <begin position="213"/>
        <end position="234"/>
    </location>
</feature>
<reference evidence="2 3" key="1">
    <citation type="submission" date="2019-10" db="EMBL/GenBank/DDBJ databases">
        <authorList>
            <person name="Palmer J.M."/>
        </authorList>
    </citation>
    <scope>NUCLEOTIDE SEQUENCE [LARGE SCALE GENOMIC DNA]</scope>
    <source>
        <strain evidence="2 3">TWF696</strain>
    </source>
</reference>
<dbReference type="Proteomes" id="UP001375240">
    <property type="component" value="Unassembled WGS sequence"/>
</dbReference>
<dbReference type="EMBL" id="JAVHNQ010000018">
    <property type="protein sequence ID" value="KAK6330381.1"/>
    <property type="molecule type" value="Genomic_DNA"/>
</dbReference>
<evidence type="ECO:0000256" key="1">
    <source>
        <dbReference type="SAM" id="MobiDB-lite"/>
    </source>
</evidence>
<evidence type="ECO:0000313" key="2">
    <source>
        <dbReference type="EMBL" id="KAK6330381.1"/>
    </source>
</evidence>
<evidence type="ECO:0000313" key="3">
    <source>
        <dbReference type="Proteomes" id="UP001375240"/>
    </source>
</evidence>
<dbReference type="InterPro" id="IPR031755">
    <property type="entry name" value="Inhibitor_I66"/>
</dbReference>
<protein>
    <submittedName>
        <fullName evidence="2">Uncharacterized protein</fullName>
    </submittedName>
</protein>
<dbReference type="Pfam" id="PF16850">
    <property type="entry name" value="Inhibitor_I66"/>
    <property type="match status" value="2"/>
</dbReference>
<gene>
    <name evidence="2" type="ORF">TWF696_003477</name>
</gene>